<evidence type="ECO:0000313" key="2">
    <source>
        <dbReference type="Proteomes" id="UP000709295"/>
    </source>
</evidence>
<organism evidence="1 2">
    <name type="scientific">Phytophthora aleatoria</name>
    <dbReference type="NCBI Taxonomy" id="2496075"/>
    <lineage>
        <taxon>Eukaryota</taxon>
        <taxon>Sar</taxon>
        <taxon>Stramenopiles</taxon>
        <taxon>Oomycota</taxon>
        <taxon>Peronosporomycetes</taxon>
        <taxon>Peronosporales</taxon>
        <taxon>Peronosporaceae</taxon>
        <taxon>Phytophthora</taxon>
    </lineage>
</organism>
<accession>A0A8J5M2H7</accession>
<dbReference type="Proteomes" id="UP000709295">
    <property type="component" value="Unassembled WGS sequence"/>
</dbReference>
<name>A0A8J5M2H7_9STRA</name>
<dbReference type="EMBL" id="JAENGY010000855">
    <property type="protein sequence ID" value="KAG6955664.1"/>
    <property type="molecule type" value="Genomic_DNA"/>
</dbReference>
<keyword evidence="2" id="KW-1185">Reference proteome</keyword>
<comment type="caution">
    <text evidence="1">The sequence shown here is derived from an EMBL/GenBank/DDBJ whole genome shotgun (WGS) entry which is preliminary data.</text>
</comment>
<dbReference type="AlphaFoldDB" id="A0A8J5M2H7"/>
<sequence length="69" mass="7745">MKATIENRRLKALVETNADVLSKLQALLQQCSLDKTARLMHPEAVEYLRAYDAEILTQATLDQLIASTD</sequence>
<evidence type="ECO:0000313" key="1">
    <source>
        <dbReference type="EMBL" id="KAG6955664.1"/>
    </source>
</evidence>
<proteinExistence type="predicted"/>
<protein>
    <submittedName>
        <fullName evidence="1">Uncharacterized protein</fullName>
    </submittedName>
</protein>
<gene>
    <name evidence="1" type="ORF">JG688_00011780</name>
</gene>
<reference evidence="1" key="1">
    <citation type="submission" date="2021-01" db="EMBL/GenBank/DDBJ databases">
        <title>Phytophthora aleatoria, a newly-described species from Pinus radiata is distinct from Phytophthora cactorum isolates based on comparative genomics.</title>
        <authorList>
            <person name="Mcdougal R."/>
            <person name="Panda P."/>
            <person name="Williams N."/>
            <person name="Studholme D.J."/>
        </authorList>
    </citation>
    <scope>NUCLEOTIDE SEQUENCE</scope>
    <source>
        <strain evidence="1">NZFS 4037</strain>
    </source>
</reference>